<feature type="compositionally biased region" description="Basic and acidic residues" evidence="1">
    <location>
        <begin position="324"/>
        <end position="333"/>
    </location>
</feature>
<evidence type="ECO:0000313" key="2">
    <source>
        <dbReference type="EMBL" id="ERF70750.1"/>
    </source>
</evidence>
<organism evidence="2 3">
    <name type="scientific">Endocarpon pusillum (strain Z07020 / HMAS-L-300199)</name>
    <name type="common">Lichen-forming fungus</name>
    <dbReference type="NCBI Taxonomy" id="1263415"/>
    <lineage>
        <taxon>Eukaryota</taxon>
        <taxon>Fungi</taxon>
        <taxon>Dikarya</taxon>
        <taxon>Ascomycota</taxon>
        <taxon>Pezizomycotina</taxon>
        <taxon>Eurotiomycetes</taxon>
        <taxon>Chaetothyriomycetidae</taxon>
        <taxon>Verrucariales</taxon>
        <taxon>Verrucariaceae</taxon>
        <taxon>Endocarpon</taxon>
    </lineage>
</organism>
<feature type="region of interest" description="Disordered" evidence="1">
    <location>
        <begin position="100"/>
        <end position="157"/>
    </location>
</feature>
<dbReference type="RefSeq" id="XP_007803616.1">
    <property type="nucleotide sequence ID" value="XM_007805425.1"/>
</dbReference>
<proteinExistence type="predicted"/>
<dbReference type="EMBL" id="KE721293">
    <property type="protein sequence ID" value="ERF70750.1"/>
    <property type="molecule type" value="Genomic_DNA"/>
</dbReference>
<feature type="compositionally biased region" description="Polar residues" evidence="1">
    <location>
        <begin position="283"/>
        <end position="313"/>
    </location>
</feature>
<feature type="region of interest" description="Disordered" evidence="1">
    <location>
        <begin position="1"/>
        <end position="20"/>
    </location>
</feature>
<sequence length="371" mass="41203">MQLPPFGPPLLDGDNAPTNEESDLIKRHCSELQHLLRDPRFRDSPLVMKLQENLSERALFTDYPNAEADEDQALSATNAYKKELEDDQWRYEHVLDSSRIHVSGRRQSQLEGQQSNQRRPRQVPGMPQGEKLPSNHFRETSMSEIEQPSQKPSMNKFYPRGSRAAGLSEMRLQPPIEVKMTKMGLDTKPSELRPLKSATSRENGIEITSEWAAQETPSRVGRSEGILFDRIISGSDPSITSSPKANAHAKAPSRSIDPKAVVAAQPDNGHPRIKYAPPLDARSATQVGTASSQPARQPQTKHQGQPAKPQSQGWAHANPQAYVETKDQEKQTDVDEGVVNRQRGFQGKRHVHEGEKARRETGSLGQGSGAV</sequence>
<protein>
    <submittedName>
        <fullName evidence="2">Uncharacterized protein</fullName>
    </submittedName>
</protein>
<accession>U1HKI8</accession>
<dbReference type="GeneID" id="19240055"/>
<feature type="region of interest" description="Disordered" evidence="1">
    <location>
        <begin position="234"/>
        <end position="371"/>
    </location>
</feature>
<evidence type="ECO:0000313" key="3">
    <source>
        <dbReference type="Proteomes" id="UP000019373"/>
    </source>
</evidence>
<feature type="compositionally biased region" description="Basic and acidic residues" evidence="1">
    <location>
        <begin position="352"/>
        <end position="361"/>
    </location>
</feature>
<dbReference type="AlphaFoldDB" id="U1HKI8"/>
<feature type="compositionally biased region" description="Polar residues" evidence="1">
    <location>
        <begin position="235"/>
        <end position="244"/>
    </location>
</feature>
<keyword evidence="3" id="KW-1185">Reference proteome</keyword>
<evidence type="ECO:0000256" key="1">
    <source>
        <dbReference type="SAM" id="MobiDB-lite"/>
    </source>
</evidence>
<name>U1HKI8_ENDPU</name>
<dbReference type="HOGENOM" id="CLU_746026_0_0_1"/>
<gene>
    <name evidence="2" type="ORF">EPUS_05102</name>
</gene>
<dbReference type="Proteomes" id="UP000019373">
    <property type="component" value="Unassembled WGS sequence"/>
</dbReference>
<reference evidence="3" key="1">
    <citation type="journal article" date="2014" name="BMC Genomics">
        <title>Genome characteristics reveal the impact of lichenization on lichen-forming fungus Endocarpon pusillum Hedwig (Verrucariales, Ascomycota).</title>
        <authorList>
            <person name="Wang Y.-Y."/>
            <person name="Liu B."/>
            <person name="Zhang X.-Y."/>
            <person name="Zhou Q.-M."/>
            <person name="Zhang T."/>
            <person name="Li H."/>
            <person name="Yu Y.-F."/>
            <person name="Zhang X.-L."/>
            <person name="Hao X.-Y."/>
            <person name="Wang M."/>
            <person name="Wang L."/>
            <person name="Wei J.-C."/>
        </authorList>
    </citation>
    <scope>NUCLEOTIDE SEQUENCE [LARGE SCALE GENOMIC DNA]</scope>
    <source>
        <strain evidence="3">Z07020 / HMAS-L-300199</strain>
    </source>
</reference>
<feature type="compositionally biased region" description="Polar residues" evidence="1">
    <location>
        <begin position="142"/>
        <end position="153"/>
    </location>
</feature>
<feature type="compositionally biased region" description="Polar residues" evidence="1">
    <location>
        <begin position="105"/>
        <end position="117"/>
    </location>
</feature>